<gene>
    <name evidence="1" type="ORF">S03H2_32805</name>
</gene>
<evidence type="ECO:0000313" key="1">
    <source>
        <dbReference type="EMBL" id="GAH58694.1"/>
    </source>
</evidence>
<protein>
    <submittedName>
        <fullName evidence="1">Uncharacterized protein</fullName>
    </submittedName>
</protein>
<sequence>MTKDSAVYFYPLELETIMRNSLLIILAFMVLPWTCEGKENAANKKDARAGVVTSSSRGLHGYISY</sequence>
<proteinExistence type="predicted"/>
<accession>X1HXZ2</accession>
<comment type="caution">
    <text evidence="1">The sequence shown here is derived from an EMBL/GenBank/DDBJ whole genome shotgun (WGS) entry which is preliminary data.</text>
</comment>
<reference evidence="1" key="1">
    <citation type="journal article" date="2014" name="Front. Microbiol.">
        <title>High frequency of phylogenetically diverse reductive dehalogenase-homologous genes in deep subseafloor sedimentary metagenomes.</title>
        <authorList>
            <person name="Kawai M."/>
            <person name="Futagami T."/>
            <person name="Toyoda A."/>
            <person name="Takaki Y."/>
            <person name="Nishi S."/>
            <person name="Hori S."/>
            <person name="Arai W."/>
            <person name="Tsubouchi T."/>
            <person name="Morono Y."/>
            <person name="Uchiyama I."/>
            <person name="Ito T."/>
            <person name="Fujiyama A."/>
            <person name="Inagaki F."/>
            <person name="Takami H."/>
        </authorList>
    </citation>
    <scope>NUCLEOTIDE SEQUENCE</scope>
    <source>
        <strain evidence="1">Expedition CK06-06</strain>
    </source>
</reference>
<feature type="non-terminal residue" evidence="1">
    <location>
        <position position="65"/>
    </location>
</feature>
<name>X1HXZ2_9ZZZZ</name>
<organism evidence="1">
    <name type="scientific">marine sediment metagenome</name>
    <dbReference type="NCBI Taxonomy" id="412755"/>
    <lineage>
        <taxon>unclassified sequences</taxon>
        <taxon>metagenomes</taxon>
        <taxon>ecological metagenomes</taxon>
    </lineage>
</organism>
<dbReference type="EMBL" id="BARU01019942">
    <property type="protein sequence ID" value="GAH58694.1"/>
    <property type="molecule type" value="Genomic_DNA"/>
</dbReference>
<dbReference type="AlphaFoldDB" id="X1HXZ2"/>